<dbReference type="Proteomes" id="UP001162060">
    <property type="component" value="Unassembled WGS sequence"/>
</dbReference>
<sequence>MENKRTPETHAQSLRATRFRKVTKAASAALAAAAVPEHTKQVIENTAAIRQWVSSRKKKVPLPDFMPIDPNGQLAWITSYVSELEALLSVLPFPVPFLASMTGESLKYLVTRLISNPSLCLFANMPATQMTVFVNCALVGQQQLKVKGGRLDGKPQIPFNDGVGPASYIRGYYAQRSSSLYRTWIAAPC</sequence>
<organism evidence="1 2">
    <name type="scientific">Peronospora matthiolae</name>
    <dbReference type="NCBI Taxonomy" id="2874970"/>
    <lineage>
        <taxon>Eukaryota</taxon>
        <taxon>Sar</taxon>
        <taxon>Stramenopiles</taxon>
        <taxon>Oomycota</taxon>
        <taxon>Peronosporomycetes</taxon>
        <taxon>Peronosporales</taxon>
        <taxon>Peronosporaceae</taxon>
        <taxon>Peronospora</taxon>
    </lineage>
</organism>
<protein>
    <submittedName>
        <fullName evidence="1">Uncharacterized protein</fullName>
    </submittedName>
</protein>
<dbReference type="AlphaFoldDB" id="A0AAV1TSW8"/>
<evidence type="ECO:0000313" key="2">
    <source>
        <dbReference type="Proteomes" id="UP001162060"/>
    </source>
</evidence>
<reference evidence="1" key="1">
    <citation type="submission" date="2024-01" db="EMBL/GenBank/DDBJ databases">
        <authorList>
            <person name="Webb A."/>
        </authorList>
    </citation>
    <scope>NUCLEOTIDE SEQUENCE</scope>
    <source>
        <strain evidence="1">Pm1</strain>
    </source>
</reference>
<comment type="caution">
    <text evidence="1">The sequence shown here is derived from an EMBL/GenBank/DDBJ whole genome shotgun (WGS) entry which is preliminary data.</text>
</comment>
<name>A0AAV1TSW8_9STRA</name>
<evidence type="ECO:0000313" key="1">
    <source>
        <dbReference type="EMBL" id="CAK7924722.1"/>
    </source>
</evidence>
<gene>
    <name evidence="1" type="ORF">PM001_LOCUS9872</name>
</gene>
<dbReference type="EMBL" id="CAKLBY020000078">
    <property type="protein sequence ID" value="CAK7924722.1"/>
    <property type="molecule type" value="Genomic_DNA"/>
</dbReference>
<accession>A0AAV1TSW8</accession>
<proteinExistence type="predicted"/>